<evidence type="ECO:0000256" key="1">
    <source>
        <dbReference type="SAM" id="Phobius"/>
    </source>
</evidence>
<gene>
    <name evidence="2" type="ORF">BK742_10710</name>
</gene>
<dbReference type="Proteomes" id="UP000195089">
    <property type="component" value="Unassembled WGS sequence"/>
</dbReference>
<sequence>MLRVKPNNSGGDELPSAGRLNSLVSLIVIFSVRMFVFLFYDIICLDKEVMDCKTTKLDNDSHSAT</sequence>
<evidence type="ECO:0000313" key="2">
    <source>
        <dbReference type="EMBL" id="OTY46023.1"/>
    </source>
</evidence>
<proteinExistence type="predicted"/>
<comment type="caution">
    <text evidence="2">The sequence shown here is derived from an EMBL/GenBank/DDBJ whole genome shotgun (WGS) entry which is preliminary data.</text>
</comment>
<keyword evidence="1" id="KW-0472">Membrane</keyword>
<dbReference type="EMBL" id="NFDL01000039">
    <property type="protein sequence ID" value="OTY46023.1"/>
    <property type="molecule type" value="Genomic_DNA"/>
</dbReference>
<evidence type="ECO:0000313" key="3">
    <source>
        <dbReference type="Proteomes" id="UP000195089"/>
    </source>
</evidence>
<reference evidence="2 3" key="1">
    <citation type="submission" date="2016-10" db="EMBL/GenBank/DDBJ databases">
        <title>Comparative genomics of Bacillus thuringiensis reveals a path to pathogens against multiple invertebrate hosts.</title>
        <authorList>
            <person name="Zheng J."/>
            <person name="Gao Q."/>
            <person name="Liu H."/>
            <person name="Peng D."/>
            <person name="Ruan L."/>
            <person name="Sun M."/>
        </authorList>
    </citation>
    <scope>NUCLEOTIDE SEQUENCE [LARGE SCALE GENOMIC DNA]</scope>
    <source>
        <strain evidence="2">BGSC 4BX1</strain>
    </source>
</reference>
<keyword evidence="1" id="KW-1133">Transmembrane helix</keyword>
<dbReference type="AlphaFoldDB" id="A0A243BHR8"/>
<keyword evidence="1" id="KW-0812">Transmembrane</keyword>
<organism evidence="2 3">
    <name type="scientific">Bacillus thuringiensis serovar pingluonsis</name>
    <dbReference type="NCBI Taxonomy" id="180881"/>
    <lineage>
        <taxon>Bacteria</taxon>
        <taxon>Bacillati</taxon>
        <taxon>Bacillota</taxon>
        <taxon>Bacilli</taxon>
        <taxon>Bacillales</taxon>
        <taxon>Bacillaceae</taxon>
        <taxon>Bacillus</taxon>
        <taxon>Bacillus cereus group</taxon>
    </lineage>
</organism>
<evidence type="ECO:0008006" key="4">
    <source>
        <dbReference type="Google" id="ProtNLM"/>
    </source>
</evidence>
<feature type="transmembrane region" description="Helical" evidence="1">
    <location>
        <begin position="20"/>
        <end position="40"/>
    </location>
</feature>
<name>A0A243BHR8_BACTU</name>
<accession>A0A243BHR8</accession>
<protein>
    <recommendedName>
        <fullName evidence="4">Transmembrane protein</fullName>
    </recommendedName>
</protein>